<accession>A0ABU6YZJ8</accession>
<proteinExistence type="predicted"/>
<evidence type="ECO:0000313" key="3">
    <source>
        <dbReference type="Proteomes" id="UP001341840"/>
    </source>
</evidence>
<reference evidence="2 3" key="1">
    <citation type="journal article" date="2023" name="Plants (Basel)">
        <title>Bridging the Gap: Combining Genomics and Transcriptomics Approaches to Understand Stylosanthes scabra, an Orphan Legume from the Brazilian Caatinga.</title>
        <authorList>
            <person name="Ferreira-Neto J.R.C."/>
            <person name="da Silva M.D."/>
            <person name="Binneck E."/>
            <person name="de Melo N.F."/>
            <person name="da Silva R.H."/>
            <person name="de Melo A.L.T.M."/>
            <person name="Pandolfi V."/>
            <person name="Bustamante F.O."/>
            <person name="Brasileiro-Vidal A.C."/>
            <person name="Benko-Iseppon A.M."/>
        </authorList>
    </citation>
    <scope>NUCLEOTIDE SEQUENCE [LARGE SCALE GENOMIC DNA]</scope>
    <source>
        <tissue evidence="2">Leaves</tissue>
    </source>
</reference>
<evidence type="ECO:0000313" key="2">
    <source>
        <dbReference type="EMBL" id="MED6213998.1"/>
    </source>
</evidence>
<protein>
    <submittedName>
        <fullName evidence="2">Uncharacterized protein</fullName>
    </submittedName>
</protein>
<comment type="caution">
    <text evidence="2">The sequence shown here is derived from an EMBL/GenBank/DDBJ whole genome shotgun (WGS) entry which is preliminary data.</text>
</comment>
<dbReference type="EMBL" id="JASCZI010244225">
    <property type="protein sequence ID" value="MED6213998.1"/>
    <property type="molecule type" value="Genomic_DNA"/>
</dbReference>
<organism evidence="2 3">
    <name type="scientific">Stylosanthes scabra</name>
    <dbReference type="NCBI Taxonomy" id="79078"/>
    <lineage>
        <taxon>Eukaryota</taxon>
        <taxon>Viridiplantae</taxon>
        <taxon>Streptophyta</taxon>
        <taxon>Embryophyta</taxon>
        <taxon>Tracheophyta</taxon>
        <taxon>Spermatophyta</taxon>
        <taxon>Magnoliopsida</taxon>
        <taxon>eudicotyledons</taxon>
        <taxon>Gunneridae</taxon>
        <taxon>Pentapetalae</taxon>
        <taxon>rosids</taxon>
        <taxon>fabids</taxon>
        <taxon>Fabales</taxon>
        <taxon>Fabaceae</taxon>
        <taxon>Papilionoideae</taxon>
        <taxon>50 kb inversion clade</taxon>
        <taxon>dalbergioids sensu lato</taxon>
        <taxon>Dalbergieae</taxon>
        <taxon>Pterocarpus clade</taxon>
        <taxon>Stylosanthes</taxon>
    </lineage>
</organism>
<gene>
    <name evidence="2" type="ORF">PIB30_098798</name>
</gene>
<keyword evidence="3" id="KW-1185">Reference proteome</keyword>
<name>A0ABU6YZJ8_9FABA</name>
<feature type="region of interest" description="Disordered" evidence="1">
    <location>
        <begin position="87"/>
        <end position="156"/>
    </location>
</feature>
<dbReference type="Proteomes" id="UP001341840">
    <property type="component" value="Unassembled WGS sequence"/>
</dbReference>
<evidence type="ECO:0000256" key="1">
    <source>
        <dbReference type="SAM" id="MobiDB-lite"/>
    </source>
</evidence>
<sequence>MPYELYKFLKIGPLKKTKEIFTTTDANVVSIVGIAENILVRIGELAIPVDFHVIKSTKGEKGGTPQLIYYDEIFTFSVGNAIEIFHLTPPPKPQKKSLHQLQESKGKKDPRGEEKAATKVNEKETTQGRRRRSSENSQITGEKKKKKKEEKGDTGS</sequence>
<feature type="compositionally biased region" description="Basic and acidic residues" evidence="1">
    <location>
        <begin position="102"/>
        <end position="127"/>
    </location>
</feature>